<feature type="non-terminal residue" evidence="1">
    <location>
        <position position="31"/>
    </location>
</feature>
<organism evidence="1">
    <name type="scientific">marine metagenome</name>
    <dbReference type="NCBI Taxonomy" id="408172"/>
    <lineage>
        <taxon>unclassified sequences</taxon>
        <taxon>metagenomes</taxon>
        <taxon>ecological metagenomes</taxon>
    </lineage>
</organism>
<accession>A0A382WPA8</accession>
<proteinExistence type="predicted"/>
<sequence>MGSASRNLDQIEEEGIRSAVSVLYLSISLPP</sequence>
<dbReference type="EMBL" id="UINC01161516">
    <property type="protein sequence ID" value="SVD60756.1"/>
    <property type="molecule type" value="Genomic_DNA"/>
</dbReference>
<reference evidence="1" key="1">
    <citation type="submission" date="2018-05" db="EMBL/GenBank/DDBJ databases">
        <authorList>
            <person name="Lanie J.A."/>
            <person name="Ng W.-L."/>
            <person name="Kazmierczak K.M."/>
            <person name="Andrzejewski T.M."/>
            <person name="Davidsen T.M."/>
            <person name="Wayne K.J."/>
            <person name="Tettelin H."/>
            <person name="Glass J.I."/>
            <person name="Rusch D."/>
            <person name="Podicherti R."/>
            <person name="Tsui H.-C.T."/>
            <person name="Winkler M.E."/>
        </authorList>
    </citation>
    <scope>NUCLEOTIDE SEQUENCE</scope>
</reference>
<dbReference type="AlphaFoldDB" id="A0A382WPA8"/>
<name>A0A382WPA8_9ZZZZ</name>
<gene>
    <name evidence="1" type="ORF">METZ01_LOCUS413610</name>
</gene>
<protein>
    <submittedName>
        <fullName evidence="1">Uncharacterized protein</fullName>
    </submittedName>
</protein>
<evidence type="ECO:0000313" key="1">
    <source>
        <dbReference type="EMBL" id="SVD60756.1"/>
    </source>
</evidence>